<dbReference type="CDD" id="cd11541">
    <property type="entry name" value="NTP-PPase_u4"/>
    <property type="match status" value="1"/>
</dbReference>
<evidence type="ECO:0000313" key="2">
    <source>
        <dbReference type="EMBL" id="OHW62925.1"/>
    </source>
</evidence>
<reference evidence="2 3" key="1">
    <citation type="submission" date="2016-09" db="EMBL/GenBank/DDBJ databases">
        <title>Genome sequence of Eubacterium angustum.</title>
        <authorList>
            <person name="Poehlein A."/>
            <person name="Daniel R."/>
        </authorList>
    </citation>
    <scope>NUCLEOTIDE SEQUENCE [LARGE SCALE GENOMIC DNA]</scope>
    <source>
        <strain evidence="2 3">DSM 1989</strain>
    </source>
</reference>
<dbReference type="SUPFAM" id="SSF101386">
    <property type="entry name" value="all-alpha NTP pyrophosphatases"/>
    <property type="match status" value="1"/>
</dbReference>
<organism evidence="2 3">
    <name type="scientific">Andreesenia angusta</name>
    <dbReference type="NCBI Taxonomy" id="39480"/>
    <lineage>
        <taxon>Bacteria</taxon>
        <taxon>Bacillati</taxon>
        <taxon>Bacillota</taxon>
        <taxon>Tissierellia</taxon>
        <taxon>Tissierellales</taxon>
        <taxon>Gottschalkiaceae</taxon>
        <taxon>Andreesenia</taxon>
    </lineage>
</organism>
<sequence>MNCFLDYQERAKRTLNDKGKDFEQMVSHMLMGIQGESGEVADLFKKHFHQEHDLDTEKVLEEMGDVMFYIANLCNVMGISLQEVCERNIIKLMKRYPEGFDAERSINRE</sequence>
<dbReference type="OrthoDB" id="350573at2"/>
<dbReference type="GO" id="GO:0016787">
    <property type="term" value="F:hydrolase activity"/>
    <property type="evidence" value="ECO:0007669"/>
    <property type="project" value="UniProtKB-KW"/>
</dbReference>
<dbReference type="Gene3D" id="1.10.287.1080">
    <property type="entry name" value="MazG-like"/>
    <property type="match status" value="1"/>
</dbReference>
<dbReference type="Proteomes" id="UP000180254">
    <property type="component" value="Unassembled WGS sequence"/>
</dbReference>
<keyword evidence="3" id="KW-1185">Reference proteome</keyword>
<dbReference type="PANTHER" id="PTHR46523:SF1">
    <property type="entry name" value="DCTP PYROPHOSPHATASE 1"/>
    <property type="match status" value="1"/>
</dbReference>
<dbReference type="PIRSF" id="PIRSF006639">
    <property type="entry name" value="UCP006639_pph"/>
    <property type="match status" value="1"/>
</dbReference>
<dbReference type="AlphaFoldDB" id="A0A1S1V942"/>
<dbReference type="Pfam" id="PF03819">
    <property type="entry name" value="MazG"/>
    <property type="match status" value="1"/>
</dbReference>
<gene>
    <name evidence="2" type="ORF">EUAN_07090</name>
</gene>
<dbReference type="InterPro" id="IPR011379">
    <property type="entry name" value="MazG-related_GP37"/>
</dbReference>
<comment type="caution">
    <text evidence="2">The sequence shown here is derived from an EMBL/GenBank/DDBJ whole genome shotgun (WGS) entry which is preliminary data.</text>
</comment>
<accession>A0A1S1V942</accession>
<protein>
    <submittedName>
        <fullName evidence="2">MazG nucleotide pyrophosphohydrolase domain protein</fullName>
    </submittedName>
</protein>
<dbReference type="EMBL" id="MKIE01000002">
    <property type="protein sequence ID" value="OHW62925.1"/>
    <property type="molecule type" value="Genomic_DNA"/>
</dbReference>
<dbReference type="PANTHER" id="PTHR46523">
    <property type="entry name" value="DCTP PYROPHOSPHATASE 1"/>
    <property type="match status" value="1"/>
</dbReference>
<evidence type="ECO:0000259" key="1">
    <source>
        <dbReference type="Pfam" id="PF03819"/>
    </source>
</evidence>
<dbReference type="RefSeq" id="WP_071061758.1">
    <property type="nucleotide sequence ID" value="NZ_MKIE01000002.1"/>
</dbReference>
<proteinExistence type="predicted"/>
<evidence type="ECO:0000313" key="3">
    <source>
        <dbReference type="Proteomes" id="UP000180254"/>
    </source>
</evidence>
<name>A0A1S1V942_9FIRM</name>
<dbReference type="InterPro" id="IPR004518">
    <property type="entry name" value="MazG-like_dom"/>
</dbReference>
<keyword evidence="2" id="KW-0378">Hydrolase</keyword>
<dbReference type="STRING" id="39480.EUAN_07090"/>
<feature type="domain" description="NTP pyrophosphohydrolase MazG-like" evidence="1">
    <location>
        <begin position="27"/>
        <end position="100"/>
    </location>
</feature>
<dbReference type="InterPro" id="IPR052555">
    <property type="entry name" value="dCTP_Pyrophosphatase"/>
</dbReference>